<feature type="domain" description="Tubulin-folding cofactor D ARM repeats" evidence="5">
    <location>
        <begin position="314"/>
        <end position="418"/>
    </location>
</feature>
<dbReference type="FunCoup" id="E1Z845">
    <property type="interactions" value="1913"/>
</dbReference>
<dbReference type="SUPFAM" id="SSF48371">
    <property type="entry name" value="ARM repeat"/>
    <property type="match status" value="2"/>
</dbReference>
<dbReference type="PANTHER" id="PTHR12658:SF0">
    <property type="entry name" value="TUBULIN-SPECIFIC CHAPERONE D"/>
    <property type="match status" value="1"/>
</dbReference>
<evidence type="ECO:0000259" key="4">
    <source>
        <dbReference type="Pfam" id="PF12612"/>
    </source>
</evidence>
<dbReference type="EMBL" id="GL433838">
    <property type="protein sequence ID" value="EFN58277.1"/>
    <property type="molecule type" value="Genomic_DNA"/>
</dbReference>
<dbReference type="RefSeq" id="XP_005850379.1">
    <property type="nucleotide sequence ID" value="XM_005850317.1"/>
</dbReference>
<name>E1Z845_CHLVA</name>
<dbReference type="Proteomes" id="UP000008141">
    <property type="component" value="Unassembled WGS sequence"/>
</dbReference>
<accession>E1Z845</accession>
<dbReference type="GO" id="GO:0048487">
    <property type="term" value="F:beta-tubulin binding"/>
    <property type="evidence" value="ECO:0007669"/>
    <property type="project" value="InterPro"/>
</dbReference>
<evidence type="ECO:0000259" key="5">
    <source>
        <dbReference type="Pfam" id="PF25767"/>
    </source>
</evidence>
<protein>
    <submittedName>
        <fullName evidence="6">Uncharacterized protein</fullName>
    </submittedName>
</protein>
<dbReference type="GO" id="GO:0005096">
    <property type="term" value="F:GTPase activator activity"/>
    <property type="evidence" value="ECO:0007669"/>
    <property type="project" value="InterPro"/>
</dbReference>
<evidence type="ECO:0000256" key="3">
    <source>
        <dbReference type="SAM" id="MobiDB-lite"/>
    </source>
</evidence>
<proteinExistence type="predicted"/>
<dbReference type="Pfam" id="PF23579">
    <property type="entry name" value="ARM_TBCD"/>
    <property type="match status" value="1"/>
</dbReference>
<dbReference type="GO" id="GO:0000226">
    <property type="term" value="P:microtubule cytoskeleton organization"/>
    <property type="evidence" value="ECO:0007669"/>
    <property type="project" value="TreeGrafter"/>
</dbReference>
<dbReference type="eggNOG" id="KOG1943">
    <property type="taxonomic scope" value="Eukaryota"/>
</dbReference>
<sequence>MSGAPDVEEEPNSGLRLVEEAPELRQLLERVDGSAGEQAEAVFPRFAQILSKYQEQAQLLDPLLEGAVQPLAALLRAQAADPAAADLQRVRGVSRLLWQLSMVRGYKTVLRFFPNDVASFEPVVALLVHLDDVERQQRQEGGAPRLEDGQGLWEAQARPLHGLYVLLLWLSMLVLIPFDIVLVDSSLGGAATGQAAAAGSAAGAGYPPLVGTILRLCQRYLASPGSTREMAAVVLGRLLTRPDMAPTLREFLGWGCQALGSGDSQRASFLGTALAFATLFKLGQRSALLAPAAQVFPYAVQLLGSQLAATNALARKLAVKLIQRIGLIFLRPRTAAWRYQKGQKSSIVANLGGGGGSGSGTAAAAAEAQQRAAAAAAAAEAEAEEDVEHAEQLEGVIEALLTGLADRDTVVRWSAAKGGASDTAWHGGCLGLAELARRGLLLPERLPAVAPLVVRALEYDVRRGHCSVGAHVRDAAAYVCWAFARAYSPEALGATVAALAPALITAACYDRKVNCRRAAAAAFQECVGRLGAFPHGIDILTAADYFTVSARQNAYLCVAPYVASFPEYFQPLAWHLLRSKLRHWEKGLRELAAQALAALVPHRPAFFLDEALPFLLPLCTDGVLEARHGAVAAVAELLPALRLARVELPADLEAAAADIVLAVERGRLTRGKGGEVLRPAICRLVQTTAAAGLALRDEQRECLLGQLRDNLRHATPEVQAAAAAALAAFAARYLPHASPAAQQQLVQHFAAALGDVGNVAARRGGALALGALPRFLLEPRQAEVLAALAAASVPEEAAEARDAETRVNAAKALAQVALTLLGQGAAAAPGSANTGGPDGADASSGSGGSGSGVCLPAEALQQACDAVVAPLLAALDDYSIDNRGDVGSWVREAAMEGLARLLPLLLPASQAHPAQQQQLVALAQQALLALLRQAVERIARMREAADACLQQLLPAAAAAGVPLAADLAAAVAGRPVEEFGSLEALPQLAALVARPEVQPALLEGLTFSIGGLDAQLGAAAGNALADAVQEQLQEDLPRLEQLGSSLLAVWRRHRRGGRMCTPLLLAADLLLSRTALRDLQPPHSAFPEQLLELVREEVKGCTDVPRLHAAAGVLCQLASLEEPVRSGALRAALGMLGNRYPKVRRYAAEQLYTMLLTFEPAEDGSQDVEAAMELVSATAWDGPLEGVRQARAQVFSCFGLPEPVAVVARPQSAQPAADAGASKPGGAAVDENASYQALLTHTLRGM</sequence>
<feature type="domain" description="Tubulin-folding cofactor D C-terminal" evidence="4">
    <location>
        <begin position="924"/>
        <end position="1106"/>
    </location>
</feature>
<keyword evidence="1" id="KW-0143">Chaperone</keyword>
<dbReference type="Pfam" id="PF12612">
    <property type="entry name" value="TFCD_C"/>
    <property type="match status" value="1"/>
</dbReference>
<feature type="domain" description="Tubulin-folding cofactor D ARM repeats" evidence="5">
    <location>
        <begin position="421"/>
        <end position="537"/>
    </location>
</feature>
<evidence type="ECO:0000256" key="1">
    <source>
        <dbReference type="ARBA" id="ARBA00023186"/>
    </source>
</evidence>
<dbReference type="PANTHER" id="PTHR12658">
    <property type="entry name" value="BETA-TUBULIN COFACTOR D"/>
    <property type="match status" value="1"/>
</dbReference>
<dbReference type="GeneID" id="17357396"/>
<dbReference type="InterPro" id="IPR058033">
    <property type="entry name" value="ARM_TBCD_2nd"/>
</dbReference>
<dbReference type="InterPro" id="IPR033162">
    <property type="entry name" value="TBCD"/>
</dbReference>
<dbReference type="GO" id="GO:0007021">
    <property type="term" value="P:tubulin complex assembly"/>
    <property type="evidence" value="ECO:0007669"/>
    <property type="project" value="InterPro"/>
</dbReference>
<gene>
    <name evidence="6" type="ORF">CHLNCDRAFT_57101</name>
</gene>
<dbReference type="AlphaFoldDB" id="E1Z845"/>
<dbReference type="InterPro" id="IPR022577">
    <property type="entry name" value="TBCD_C"/>
</dbReference>
<dbReference type="Pfam" id="PF25767">
    <property type="entry name" value="ARM_TBCD_2nd"/>
    <property type="match status" value="2"/>
</dbReference>
<reference evidence="6 7" key="1">
    <citation type="journal article" date="2010" name="Plant Cell">
        <title>The Chlorella variabilis NC64A genome reveals adaptation to photosymbiosis, coevolution with viruses, and cryptic sex.</title>
        <authorList>
            <person name="Blanc G."/>
            <person name="Duncan G."/>
            <person name="Agarkova I."/>
            <person name="Borodovsky M."/>
            <person name="Gurnon J."/>
            <person name="Kuo A."/>
            <person name="Lindquist E."/>
            <person name="Lucas S."/>
            <person name="Pangilinan J."/>
            <person name="Polle J."/>
            <person name="Salamov A."/>
            <person name="Terry A."/>
            <person name="Yamada T."/>
            <person name="Dunigan D.D."/>
            <person name="Grigoriev I.V."/>
            <person name="Claverie J.M."/>
            <person name="Van Etten J.L."/>
        </authorList>
    </citation>
    <scope>NUCLEOTIDE SEQUENCE [LARGE SCALE GENOMIC DNA]</scope>
    <source>
        <strain evidence="6 7">NC64A</strain>
    </source>
</reference>
<organism evidence="7">
    <name type="scientific">Chlorella variabilis</name>
    <name type="common">Green alga</name>
    <dbReference type="NCBI Taxonomy" id="554065"/>
    <lineage>
        <taxon>Eukaryota</taxon>
        <taxon>Viridiplantae</taxon>
        <taxon>Chlorophyta</taxon>
        <taxon>core chlorophytes</taxon>
        <taxon>Trebouxiophyceae</taxon>
        <taxon>Chlorellales</taxon>
        <taxon>Chlorellaceae</taxon>
        <taxon>Chlorella clade</taxon>
        <taxon>Chlorella</taxon>
    </lineage>
</organism>
<dbReference type="STRING" id="554065.E1Z845"/>
<feature type="coiled-coil region" evidence="2">
    <location>
        <begin position="365"/>
        <end position="393"/>
    </location>
</feature>
<dbReference type="InterPro" id="IPR011989">
    <property type="entry name" value="ARM-like"/>
</dbReference>
<dbReference type="OrthoDB" id="10253476at2759"/>
<feature type="region of interest" description="Disordered" evidence="3">
    <location>
        <begin position="827"/>
        <end position="848"/>
    </location>
</feature>
<keyword evidence="7" id="KW-1185">Reference proteome</keyword>
<dbReference type="OMA" id="EPHEAWH"/>
<dbReference type="InParanoid" id="E1Z845"/>
<dbReference type="KEGG" id="cvr:CHLNCDRAFT_57101"/>
<keyword evidence="2" id="KW-0175">Coiled coil</keyword>
<dbReference type="GO" id="GO:0007023">
    <property type="term" value="P:post-chaperonin tubulin folding pathway"/>
    <property type="evidence" value="ECO:0007669"/>
    <property type="project" value="InterPro"/>
</dbReference>
<evidence type="ECO:0000256" key="2">
    <source>
        <dbReference type="SAM" id="Coils"/>
    </source>
</evidence>
<dbReference type="InterPro" id="IPR016024">
    <property type="entry name" value="ARM-type_fold"/>
</dbReference>
<feature type="compositionally biased region" description="Low complexity" evidence="3">
    <location>
        <begin position="827"/>
        <end position="844"/>
    </location>
</feature>
<dbReference type="Gene3D" id="1.25.10.10">
    <property type="entry name" value="Leucine-rich Repeat Variant"/>
    <property type="match status" value="2"/>
</dbReference>
<evidence type="ECO:0000313" key="7">
    <source>
        <dbReference type="Proteomes" id="UP000008141"/>
    </source>
</evidence>
<evidence type="ECO:0000313" key="6">
    <source>
        <dbReference type="EMBL" id="EFN58277.1"/>
    </source>
</evidence>